<protein>
    <recommendedName>
        <fullName evidence="7">Gas vesicle protein</fullName>
    </recommendedName>
</protein>
<dbReference type="InterPro" id="IPR007804">
    <property type="entry name" value="GvpG"/>
</dbReference>
<evidence type="ECO:0000313" key="6">
    <source>
        <dbReference type="Proteomes" id="UP001223072"/>
    </source>
</evidence>
<evidence type="ECO:0008006" key="7">
    <source>
        <dbReference type="Google" id="ProtNLM"/>
    </source>
</evidence>
<keyword evidence="1" id="KW-0304">Gas vesicle</keyword>
<dbReference type="EMBL" id="JAUSZS010000007">
    <property type="protein sequence ID" value="MDQ0935296.1"/>
    <property type="molecule type" value="Genomic_DNA"/>
</dbReference>
<dbReference type="PANTHER" id="PTHR36852:SF1">
    <property type="entry name" value="PROTEIN GVPL 2"/>
    <property type="match status" value="1"/>
</dbReference>
<evidence type="ECO:0000256" key="3">
    <source>
        <dbReference type="ARBA" id="ARBA00035643"/>
    </source>
</evidence>
<dbReference type="Pfam" id="PF05120">
    <property type="entry name" value="GvpG"/>
    <property type="match status" value="1"/>
</dbReference>
<name>A0ABU0RTJ6_9ACTN</name>
<evidence type="ECO:0000256" key="4">
    <source>
        <dbReference type="SAM" id="MobiDB-lite"/>
    </source>
</evidence>
<dbReference type="InterPro" id="IPR009430">
    <property type="entry name" value="GvpL/GvpF"/>
</dbReference>
<dbReference type="PANTHER" id="PTHR36852">
    <property type="entry name" value="PROTEIN GVPL 2"/>
    <property type="match status" value="1"/>
</dbReference>
<keyword evidence="6" id="KW-1185">Reference proteome</keyword>
<comment type="subcellular location">
    <subcellularLocation>
        <location evidence="2">Gas vesicle</location>
    </subcellularLocation>
</comment>
<evidence type="ECO:0000313" key="5">
    <source>
        <dbReference type="EMBL" id="MDQ0935296.1"/>
    </source>
</evidence>
<reference evidence="5 6" key="1">
    <citation type="submission" date="2023-07" db="EMBL/GenBank/DDBJ databases">
        <title>Comparative genomics of wheat-associated soil bacteria to identify genetic determinants of phenazine resistance.</title>
        <authorList>
            <person name="Mouncey N."/>
        </authorList>
    </citation>
    <scope>NUCLEOTIDE SEQUENCE [LARGE SCALE GENOMIC DNA]</scope>
    <source>
        <strain evidence="5 6">W2I16</strain>
    </source>
</reference>
<comment type="caution">
    <text evidence="5">The sequence shown here is derived from an EMBL/GenBank/DDBJ whole genome shotgun (WGS) entry which is preliminary data.</text>
</comment>
<evidence type="ECO:0000256" key="2">
    <source>
        <dbReference type="ARBA" id="ARBA00035108"/>
    </source>
</evidence>
<organism evidence="5 6">
    <name type="scientific">Streptomyces turgidiscabies</name>
    <dbReference type="NCBI Taxonomy" id="85558"/>
    <lineage>
        <taxon>Bacteria</taxon>
        <taxon>Bacillati</taxon>
        <taxon>Actinomycetota</taxon>
        <taxon>Actinomycetes</taxon>
        <taxon>Kitasatosporales</taxon>
        <taxon>Streptomycetaceae</taxon>
        <taxon>Streptomyces</taxon>
    </lineage>
</organism>
<comment type="similarity">
    <text evidence="3">Belongs to the gas vesicle GvpF/GvpL family.</text>
</comment>
<gene>
    <name evidence="5" type="ORF">QFZ49_005268</name>
</gene>
<dbReference type="Proteomes" id="UP001223072">
    <property type="component" value="Unassembled WGS sequence"/>
</dbReference>
<accession>A0ABU0RTJ6</accession>
<proteinExistence type="inferred from homology"/>
<feature type="region of interest" description="Disordered" evidence="4">
    <location>
        <begin position="176"/>
        <end position="252"/>
    </location>
</feature>
<sequence length="336" mass="37141">MALYVYAITGKDHPHRLDGLRGVGSHPTPVRTVTAGPLSAVVSEISEEIRPKRRDLQTHQEVLDKLMSDAVILPLQFGYFASDDQTVQQALEGNADRYLATLARLDGCAEYHVRASQADEDELLRQILRDSPEARELNERIRAGEEDPQLPLALGELVAREVQGRQDSLAAGLVQALSPTPGSTPPTLPPALTSSTCRCSWPTTGQRTSWRRRPASPDRSRAASTSGSPGPCPRTASSTDPVRSPHTRKGGTSAMGLLTSLLTLPAAPVRAVVWAAQRVEEKAEEEYYDPAPVWRELADLERRLLKGEIDEDTFDRREDELIDRLTEIEEFRRRSP</sequence>
<evidence type="ECO:0000256" key="1">
    <source>
        <dbReference type="ARBA" id="ARBA00022987"/>
    </source>
</evidence>
<feature type="compositionally biased region" description="Polar residues" evidence="4">
    <location>
        <begin position="197"/>
        <end position="208"/>
    </location>
</feature>
<dbReference type="Pfam" id="PF06386">
    <property type="entry name" value="GvpL_GvpF"/>
    <property type="match status" value="1"/>
</dbReference>